<accession>A0A368VZH1</accession>
<protein>
    <submittedName>
        <fullName evidence="2">Uncharacterized protein</fullName>
    </submittedName>
</protein>
<evidence type="ECO:0000313" key="2">
    <source>
        <dbReference type="EMBL" id="RCW46242.1"/>
    </source>
</evidence>
<dbReference type="EMBL" id="QPJC01000002">
    <property type="protein sequence ID" value="RCW46242.1"/>
    <property type="molecule type" value="Genomic_DNA"/>
</dbReference>
<sequence>MNAETAQFDELRLVALPSALNCTELFARFTLTEWSLRSLAEDAAHAARQLIEAVLGSADPQSPGFLSVRLRLHGGSLMIEIESDRLERAPAVPTLEYGRTDLITLENQGTLMWCELPLPAGTTASEVPLPRREPRRSEAAARMTDDTAEVDPRVIQRLLSGLSQLSPDGPS</sequence>
<reference evidence="2 3" key="1">
    <citation type="submission" date="2018-07" db="EMBL/GenBank/DDBJ databases">
        <title>Genomic Encyclopedia of Type Strains, Phase III (KMG-III): the genomes of soil and plant-associated and newly described type strains.</title>
        <authorList>
            <person name="Whitman W."/>
        </authorList>
    </citation>
    <scope>NUCLEOTIDE SEQUENCE [LARGE SCALE GENOMIC DNA]</scope>
    <source>
        <strain evidence="2 3">CECT 8575</strain>
    </source>
</reference>
<feature type="compositionally biased region" description="Basic and acidic residues" evidence="1">
    <location>
        <begin position="129"/>
        <end position="152"/>
    </location>
</feature>
<dbReference type="RefSeq" id="WP_114452169.1">
    <property type="nucleotide sequence ID" value="NZ_QPJC01000002.1"/>
</dbReference>
<keyword evidence="3" id="KW-1185">Reference proteome</keyword>
<proteinExistence type="predicted"/>
<organism evidence="2 3">
    <name type="scientific">Halopolyspora algeriensis</name>
    <dbReference type="NCBI Taxonomy" id="1500506"/>
    <lineage>
        <taxon>Bacteria</taxon>
        <taxon>Bacillati</taxon>
        <taxon>Actinomycetota</taxon>
        <taxon>Actinomycetes</taxon>
        <taxon>Actinomycetes incertae sedis</taxon>
        <taxon>Halopolyspora</taxon>
    </lineage>
</organism>
<comment type="caution">
    <text evidence="2">The sequence shown here is derived from an EMBL/GenBank/DDBJ whole genome shotgun (WGS) entry which is preliminary data.</text>
</comment>
<dbReference type="AlphaFoldDB" id="A0A368VZH1"/>
<feature type="region of interest" description="Disordered" evidence="1">
    <location>
        <begin position="123"/>
        <end position="152"/>
    </location>
</feature>
<name>A0A368VZH1_9ACTN</name>
<evidence type="ECO:0000256" key="1">
    <source>
        <dbReference type="SAM" id="MobiDB-lite"/>
    </source>
</evidence>
<dbReference type="Proteomes" id="UP000253495">
    <property type="component" value="Unassembled WGS sequence"/>
</dbReference>
<gene>
    <name evidence="2" type="ORF">DFQ14_102545</name>
</gene>
<dbReference type="OrthoDB" id="5180771at2"/>
<evidence type="ECO:0000313" key="3">
    <source>
        <dbReference type="Proteomes" id="UP000253495"/>
    </source>
</evidence>